<dbReference type="EMBL" id="JAHRHJ020000011">
    <property type="protein sequence ID" value="KAH9296360.1"/>
    <property type="molecule type" value="Genomic_DNA"/>
</dbReference>
<feature type="compositionally biased region" description="Basic and acidic residues" evidence="1">
    <location>
        <begin position="25"/>
        <end position="38"/>
    </location>
</feature>
<organism evidence="2 3">
    <name type="scientific">Taxus chinensis</name>
    <name type="common">Chinese yew</name>
    <name type="synonym">Taxus wallichiana var. chinensis</name>
    <dbReference type="NCBI Taxonomy" id="29808"/>
    <lineage>
        <taxon>Eukaryota</taxon>
        <taxon>Viridiplantae</taxon>
        <taxon>Streptophyta</taxon>
        <taxon>Embryophyta</taxon>
        <taxon>Tracheophyta</taxon>
        <taxon>Spermatophyta</taxon>
        <taxon>Pinopsida</taxon>
        <taxon>Pinidae</taxon>
        <taxon>Conifers II</taxon>
        <taxon>Cupressales</taxon>
        <taxon>Taxaceae</taxon>
        <taxon>Taxus</taxon>
    </lineage>
</organism>
<comment type="caution">
    <text evidence="2">The sequence shown here is derived from an EMBL/GenBank/DDBJ whole genome shotgun (WGS) entry which is preliminary data.</text>
</comment>
<feature type="compositionally biased region" description="Acidic residues" evidence="1">
    <location>
        <begin position="15"/>
        <end position="24"/>
    </location>
</feature>
<dbReference type="Proteomes" id="UP000824469">
    <property type="component" value="Unassembled WGS sequence"/>
</dbReference>
<evidence type="ECO:0000256" key="1">
    <source>
        <dbReference type="SAM" id="MobiDB-lite"/>
    </source>
</evidence>
<sequence length="63" mass="7109">MLSIEAPPINTIVEIVEEDEEPEDQGSHEAFKASRYVDESFDDSAGDSNIGYFKDEDDQCEHD</sequence>
<proteinExistence type="predicted"/>
<evidence type="ECO:0000313" key="3">
    <source>
        <dbReference type="Proteomes" id="UP000824469"/>
    </source>
</evidence>
<name>A0AA38CAN4_TAXCH</name>
<gene>
    <name evidence="2" type="ORF">KI387_039948</name>
</gene>
<accession>A0AA38CAN4</accession>
<reference evidence="2 3" key="1">
    <citation type="journal article" date="2021" name="Nat. Plants">
        <title>The Taxus genome provides insights into paclitaxel biosynthesis.</title>
        <authorList>
            <person name="Xiong X."/>
            <person name="Gou J."/>
            <person name="Liao Q."/>
            <person name="Li Y."/>
            <person name="Zhou Q."/>
            <person name="Bi G."/>
            <person name="Li C."/>
            <person name="Du R."/>
            <person name="Wang X."/>
            <person name="Sun T."/>
            <person name="Guo L."/>
            <person name="Liang H."/>
            <person name="Lu P."/>
            <person name="Wu Y."/>
            <person name="Zhang Z."/>
            <person name="Ro D.K."/>
            <person name="Shang Y."/>
            <person name="Huang S."/>
            <person name="Yan J."/>
        </authorList>
    </citation>
    <scope>NUCLEOTIDE SEQUENCE [LARGE SCALE GENOMIC DNA]</scope>
    <source>
        <strain evidence="2">Ta-2019</strain>
    </source>
</reference>
<dbReference type="AlphaFoldDB" id="A0AA38CAN4"/>
<feature type="non-terminal residue" evidence="2">
    <location>
        <position position="63"/>
    </location>
</feature>
<protein>
    <submittedName>
        <fullName evidence="2">Uncharacterized protein</fullName>
    </submittedName>
</protein>
<keyword evidence="3" id="KW-1185">Reference proteome</keyword>
<evidence type="ECO:0000313" key="2">
    <source>
        <dbReference type="EMBL" id="KAH9296360.1"/>
    </source>
</evidence>
<feature type="region of interest" description="Disordered" evidence="1">
    <location>
        <begin position="1"/>
        <end position="63"/>
    </location>
</feature>